<dbReference type="PANTHER" id="PTHR10695:SF46">
    <property type="entry name" value="BIFUNCTIONAL COENZYME A SYNTHASE-RELATED"/>
    <property type="match status" value="1"/>
</dbReference>
<dbReference type="SUPFAM" id="SSF52540">
    <property type="entry name" value="P-loop containing nucleoside triphosphate hydrolases"/>
    <property type="match status" value="1"/>
</dbReference>
<evidence type="ECO:0000256" key="2">
    <source>
        <dbReference type="ARBA" id="ARBA00022840"/>
    </source>
</evidence>
<reference evidence="5 6" key="1">
    <citation type="journal article" date="2021" name="ISME Commun">
        <title>Automated analysis of genomic sequences facilitates high-throughput and comprehensive description of bacteria.</title>
        <authorList>
            <person name="Hitch T.C.A."/>
        </authorList>
    </citation>
    <scope>NUCLEOTIDE SEQUENCE [LARGE SCALE GENOMIC DNA]</scope>
    <source>
        <strain evidence="5 6">Sanger_03</strain>
    </source>
</reference>
<comment type="caution">
    <text evidence="5">The sequence shown here is derived from an EMBL/GenBank/DDBJ whole genome shotgun (WGS) entry which is preliminary data.</text>
</comment>
<protein>
    <recommendedName>
        <fullName evidence="3 4">Dephospho-CoA kinase</fullName>
        <ecNumber evidence="3 4">2.7.1.24</ecNumber>
    </recommendedName>
    <alternativeName>
        <fullName evidence="3">Dephosphocoenzyme A kinase</fullName>
    </alternativeName>
</protein>
<accession>A0ABT2RJI2</accession>
<comment type="similarity">
    <text evidence="3">Belongs to the CoaE family.</text>
</comment>
<keyword evidence="1 3" id="KW-0547">Nucleotide-binding</keyword>
<dbReference type="Proteomes" id="UP001652431">
    <property type="component" value="Unassembled WGS sequence"/>
</dbReference>
<dbReference type="InterPro" id="IPR027417">
    <property type="entry name" value="P-loop_NTPase"/>
</dbReference>
<dbReference type="NCBIfam" id="TIGR00152">
    <property type="entry name" value="dephospho-CoA kinase"/>
    <property type="match status" value="1"/>
</dbReference>
<keyword evidence="3 5" id="KW-0418">Kinase</keyword>
<dbReference type="Pfam" id="PF01121">
    <property type="entry name" value="CoaE"/>
    <property type="match status" value="1"/>
</dbReference>
<proteinExistence type="inferred from homology"/>
<organism evidence="5 6">
    <name type="scientific">Dorea acetigenes</name>
    <dbReference type="NCBI Taxonomy" id="2981787"/>
    <lineage>
        <taxon>Bacteria</taxon>
        <taxon>Bacillati</taxon>
        <taxon>Bacillota</taxon>
        <taxon>Clostridia</taxon>
        <taxon>Lachnospirales</taxon>
        <taxon>Lachnospiraceae</taxon>
        <taxon>Dorea</taxon>
    </lineage>
</organism>
<keyword evidence="3 5" id="KW-0808">Transferase</keyword>
<dbReference type="GO" id="GO:0004140">
    <property type="term" value="F:dephospho-CoA kinase activity"/>
    <property type="evidence" value="ECO:0007669"/>
    <property type="project" value="UniProtKB-EC"/>
</dbReference>
<dbReference type="RefSeq" id="WP_158368100.1">
    <property type="nucleotide sequence ID" value="NZ_JAOQJU010000002.1"/>
</dbReference>
<evidence type="ECO:0000313" key="5">
    <source>
        <dbReference type="EMBL" id="MCU6685577.1"/>
    </source>
</evidence>
<keyword evidence="3" id="KW-0173">Coenzyme A biosynthesis</keyword>
<dbReference type="HAMAP" id="MF_00376">
    <property type="entry name" value="Dephospho_CoA_kinase"/>
    <property type="match status" value="1"/>
</dbReference>
<evidence type="ECO:0000256" key="3">
    <source>
        <dbReference type="HAMAP-Rule" id="MF_00376"/>
    </source>
</evidence>
<comment type="pathway">
    <text evidence="3">Cofactor biosynthesis; coenzyme A biosynthesis; CoA from (R)-pantothenate: step 5/5.</text>
</comment>
<comment type="catalytic activity">
    <reaction evidence="3">
        <text>3'-dephospho-CoA + ATP = ADP + CoA + H(+)</text>
        <dbReference type="Rhea" id="RHEA:18245"/>
        <dbReference type="ChEBI" id="CHEBI:15378"/>
        <dbReference type="ChEBI" id="CHEBI:30616"/>
        <dbReference type="ChEBI" id="CHEBI:57287"/>
        <dbReference type="ChEBI" id="CHEBI:57328"/>
        <dbReference type="ChEBI" id="CHEBI:456216"/>
        <dbReference type="EC" id="2.7.1.24"/>
    </reaction>
</comment>
<comment type="subcellular location">
    <subcellularLocation>
        <location evidence="3">Cytoplasm</location>
    </subcellularLocation>
</comment>
<keyword evidence="6" id="KW-1185">Reference proteome</keyword>
<dbReference type="PROSITE" id="PS51219">
    <property type="entry name" value="DPCK"/>
    <property type="match status" value="1"/>
</dbReference>
<evidence type="ECO:0000256" key="4">
    <source>
        <dbReference type="NCBIfam" id="TIGR00152"/>
    </source>
</evidence>
<dbReference type="EC" id="2.7.1.24" evidence="3 4"/>
<name>A0ABT2RJI2_9FIRM</name>
<feature type="binding site" evidence="3">
    <location>
        <begin position="11"/>
        <end position="16"/>
    </location>
    <ligand>
        <name>ATP</name>
        <dbReference type="ChEBI" id="CHEBI:30616"/>
    </ligand>
</feature>
<comment type="function">
    <text evidence="3">Catalyzes the phosphorylation of the 3'-hydroxyl group of dephosphocoenzyme A to form coenzyme A.</text>
</comment>
<keyword evidence="2 3" id="KW-0067">ATP-binding</keyword>
<keyword evidence="3" id="KW-0963">Cytoplasm</keyword>
<dbReference type="PANTHER" id="PTHR10695">
    <property type="entry name" value="DEPHOSPHO-COA KINASE-RELATED"/>
    <property type="match status" value="1"/>
</dbReference>
<dbReference type="Gene3D" id="3.40.50.300">
    <property type="entry name" value="P-loop containing nucleotide triphosphate hydrolases"/>
    <property type="match status" value="1"/>
</dbReference>
<evidence type="ECO:0000313" key="6">
    <source>
        <dbReference type="Proteomes" id="UP001652431"/>
    </source>
</evidence>
<dbReference type="CDD" id="cd02022">
    <property type="entry name" value="DPCK"/>
    <property type="match status" value="1"/>
</dbReference>
<gene>
    <name evidence="3 5" type="primary">coaE</name>
    <name evidence="5" type="ORF">OCV99_03220</name>
</gene>
<sequence length="196" mass="22519">MKVIGITGGIGSGKSEVLEYLRREYGVYVCEADRVAKTLQQKDTDCYRAIVESFGEEILDEEGELDRAGLAEKVFVSPQLLERLNGIVHPAVKEIICQEIEAQRAAGEKMFVLEAALLLEDHYDEICDEVWFIYADRDVRRRRLKNSRGYSDDRITAIFDSQMTRDAYLERCDRAIDNSRSFDETCVQLDSIMDRM</sequence>
<evidence type="ECO:0000256" key="1">
    <source>
        <dbReference type="ARBA" id="ARBA00022741"/>
    </source>
</evidence>
<dbReference type="EMBL" id="JAOQJU010000002">
    <property type="protein sequence ID" value="MCU6685577.1"/>
    <property type="molecule type" value="Genomic_DNA"/>
</dbReference>
<dbReference type="InterPro" id="IPR001977">
    <property type="entry name" value="Depp_CoAkinase"/>
</dbReference>